<gene>
    <name evidence="2" type="ORF">BN2476_970027</name>
</gene>
<dbReference type="AlphaFoldDB" id="A0A1N7SUH5"/>
<reference evidence="2" key="1">
    <citation type="submission" date="2016-12" db="EMBL/GenBank/DDBJ databases">
        <authorList>
            <person name="Moulin L."/>
        </authorList>
    </citation>
    <scope>NUCLEOTIDE SEQUENCE [LARGE SCALE GENOMIC DNA]</scope>
    <source>
        <strain evidence="2">STM 7183</strain>
    </source>
</reference>
<protein>
    <submittedName>
        <fullName evidence="2">Uncharacterized protein</fullName>
    </submittedName>
</protein>
<evidence type="ECO:0000313" key="3">
    <source>
        <dbReference type="Proteomes" id="UP000195569"/>
    </source>
</evidence>
<keyword evidence="3" id="KW-1185">Reference proteome</keyword>
<dbReference type="Proteomes" id="UP000195569">
    <property type="component" value="Unassembled WGS sequence"/>
</dbReference>
<dbReference type="RefSeq" id="WP_143811152.1">
    <property type="nucleotide sequence ID" value="NZ_CYGY02000097.1"/>
</dbReference>
<feature type="transmembrane region" description="Helical" evidence="1">
    <location>
        <begin position="40"/>
        <end position="59"/>
    </location>
</feature>
<comment type="caution">
    <text evidence="2">The sequence shown here is derived from an EMBL/GenBank/DDBJ whole genome shotgun (WGS) entry which is preliminary data.</text>
</comment>
<keyword evidence="1" id="KW-1133">Transmembrane helix</keyword>
<sequence>MSTNLPPAPKVYPGELLALSNFIFRFLRVTQQATIDRTGLITLMTAALFIIFFALTWLLSTPVCVGTDVGSAGMTFHPRSALRHGPARSVVGWPFNTGIQVTAANLSRASQQVSANITRPGISVIRARCIYTNSPSINGIAASPNAVADLRFGAFSAFLRHMIVRHHPSRPTLVLPTSSRAAQWSSLLLEQMIMRFTIPRCLRRRDIMKLDNTPCWEVRFRSGEYIIVEADTAVDACNSDEVRKRQEYDADRFEVAAVQLDPVVASLRDPHLTAALLGKQNWR</sequence>
<name>A0A1N7SUH5_9BURK</name>
<keyword evidence="1" id="KW-0472">Membrane</keyword>
<dbReference type="OrthoDB" id="9811542at2"/>
<organism evidence="2 3">
    <name type="scientific">Paraburkholderia piptadeniae</name>
    <dbReference type="NCBI Taxonomy" id="1701573"/>
    <lineage>
        <taxon>Bacteria</taxon>
        <taxon>Pseudomonadati</taxon>
        <taxon>Pseudomonadota</taxon>
        <taxon>Betaproteobacteria</taxon>
        <taxon>Burkholderiales</taxon>
        <taxon>Burkholderiaceae</taxon>
        <taxon>Paraburkholderia</taxon>
    </lineage>
</organism>
<accession>A0A1N7SUH5</accession>
<evidence type="ECO:0000256" key="1">
    <source>
        <dbReference type="SAM" id="Phobius"/>
    </source>
</evidence>
<proteinExistence type="predicted"/>
<evidence type="ECO:0000313" key="2">
    <source>
        <dbReference type="EMBL" id="SIT51015.1"/>
    </source>
</evidence>
<dbReference type="EMBL" id="CYGY02000097">
    <property type="protein sequence ID" value="SIT51015.1"/>
    <property type="molecule type" value="Genomic_DNA"/>
</dbReference>
<keyword evidence="1" id="KW-0812">Transmembrane</keyword>